<evidence type="ECO:0000256" key="4">
    <source>
        <dbReference type="PROSITE-ProRule" id="PRU00333"/>
    </source>
</evidence>
<dbReference type="PANTHER" id="PTHR11103:SF18">
    <property type="entry name" value="SLR1189 PROTEIN"/>
    <property type="match status" value="1"/>
</dbReference>
<keyword evidence="2 4" id="KW-0808">Transferase</keyword>
<evidence type="ECO:0000259" key="5">
    <source>
        <dbReference type="PROSITE" id="PS50970"/>
    </source>
</evidence>
<sequence length="314" mass="33588">MSQNITVLDGGMGRELLKSGAPFEQPEWSALALIEAPEYVEQAHDAFIAAGADVITTNSYAVVPFHIGDERFAARGLELVDLSGRLARSAADKAGRKVLVAGSLPPVFGSYRPDLFDVEKAPSILSVLVEGLSPHVDFWLAETQGSLVEVEAIRRALGEDHRPLWLSFTLDDRHGVKDVIAGKWPPRLRSGETVAEAAAKAVELGAAALLFNCSQAEVMEAAIKAARQSLKDSSLHATIGVYANAFVPKPESTEELKANSSLGQLREDLDPPGYLAFVRRWVDAGASIVGGCCGIGPEHITQIKTTFRPDHAAA</sequence>
<feature type="binding site" evidence="3 4">
    <location>
        <position position="292"/>
    </location>
    <ligand>
        <name>Zn(2+)</name>
        <dbReference type="ChEBI" id="CHEBI:29105"/>
    </ligand>
</feature>
<feature type="domain" description="Hcy-binding" evidence="5">
    <location>
        <begin position="1"/>
        <end position="307"/>
    </location>
</feature>
<dbReference type="InterPro" id="IPR036589">
    <property type="entry name" value="HCY_dom_sf"/>
</dbReference>
<dbReference type="STRING" id="1907666.DSM25559_4904"/>
<gene>
    <name evidence="6" type="primary">mmuM</name>
    <name evidence="6" type="ORF">DSM25559_4904</name>
</gene>
<dbReference type="InterPro" id="IPR017226">
    <property type="entry name" value="BHMT-like"/>
</dbReference>
<reference evidence="7" key="1">
    <citation type="submission" date="2016-10" db="EMBL/GenBank/DDBJ databases">
        <authorList>
            <person name="Wibberg D."/>
        </authorList>
    </citation>
    <scope>NUCLEOTIDE SEQUENCE [LARGE SCALE GENOMIC DNA]</scope>
</reference>
<dbReference type="EMBL" id="FMUE01000020">
    <property type="protein sequence ID" value="SCX35329.1"/>
    <property type="molecule type" value="Genomic_DNA"/>
</dbReference>
<dbReference type="GO" id="GO:0008270">
    <property type="term" value="F:zinc ion binding"/>
    <property type="evidence" value="ECO:0007669"/>
    <property type="project" value="InterPro"/>
</dbReference>
<feature type="binding site" evidence="3 4">
    <location>
        <position position="293"/>
    </location>
    <ligand>
        <name>Zn(2+)</name>
        <dbReference type="ChEBI" id="CHEBI:29105"/>
    </ligand>
</feature>
<keyword evidence="3 4" id="KW-0862">Zinc</keyword>
<keyword evidence="3 4" id="KW-0479">Metal-binding</keyword>
<dbReference type="SUPFAM" id="SSF82282">
    <property type="entry name" value="Homocysteine S-methyltransferase"/>
    <property type="match status" value="1"/>
</dbReference>
<evidence type="ECO:0000256" key="2">
    <source>
        <dbReference type="ARBA" id="ARBA00022679"/>
    </source>
</evidence>
<dbReference type="PROSITE" id="PS50970">
    <property type="entry name" value="HCY"/>
    <property type="match status" value="1"/>
</dbReference>
<evidence type="ECO:0000313" key="6">
    <source>
        <dbReference type="EMBL" id="SCX35329.1"/>
    </source>
</evidence>
<name>A0A1R3U2C9_9HYPH</name>
<comment type="cofactor">
    <cofactor evidence="3">
        <name>Zn(2+)</name>
        <dbReference type="ChEBI" id="CHEBI:29105"/>
    </cofactor>
    <text evidence="3">Binds 1 zinc ion per subunit.</text>
</comment>
<dbReference type="PANTHER" id="PTHR11103">
    <property type="entry name" value="SLR1189 PROTEIN"/>
    <property type="match status" value="1"/>
</dbReference>
<protein>
    <submittedName>
        <fullName evidence="6">Homocysteine S-methyltransferase</fullName>
        <ecNumber evidence="6">2.1.1.10</ecNumber>
    </submittedName>
</protein>
<dbReference type="EC" id="2.1.1.10" evidence="6"/>
<evidence type="ECO:0000313" key="7">
    <source>
        <dbReference type="Proteomes" id="UP000187891"/>
    </source>
</evidence>
<dbReference type="GO" id="GO:0009086">
    <property type="term" value="P:methionine biosynthetic process"/>
    <property type="evidence" value="ECO:0007669"/>
    <property type="project" value="InterPro"/>
</dbReference>
<dbReference type="RefSeq" id="WP_077122859.1">
    <property type="nucleotide sequence ID" value="NZ_FMUE01000020.1"/>
</dbReference>
<feature type="binding site" evidence="4">
    <location>
        <position position="213"/>
    </location>
    <ligand>
        <name>Zn(2+)</name>
        <dbReference type="ChEBI" id="CHEBI:29105"/>
    </ligand>
</feature>
<accession>A0A1R3U2C9</accession>
<evidence type="ECO:0000256" key="3">
    <source>
        <dbReference type="PIRSR" id="PIRSR037505-2"/>
    </source>
</evidence>
<proteinExistence type="predicted"/>
<dbReference type="GO" id="GO:0008168">
    <property type="term" value="F:methyltransferase activity"/>
    <property type="evidence" value="ECO:0007669"/>
    <property type="project" value="UniProtKB-UniRule"/>
</dbReference>
<organism evidence="6 7">
    <name type="scientific">Agrobacterium rosae</name>
    <dbReference type="NCBI Taxonomy" id="1972867"/>
    <lineage>
        <taxon>Bacteria</taxon>
        <taxon>Pseudomonadati</taxon>
        <taxon>Pseudomonadota</taxon>
        <taxon>Alphaproteobacteria</taxon>
        <taxon>Hyphomicrobiales</taxon>
        <taxon>Rhizobiaceae</taxon>
        <taxon>Rhizobium/Agrobacterium group</taxon>
        <taxon>Agrobacterium</taxon>
    </lineage>
</organism>
<dbReference type="PIRSF" id="PIRSF037505">
    <property type="entry name" value="Betaine_HMT"/>
    <property type="match status" value="1"/>
</dbReference>
<evidence type="ECO:0000256" key="1">
    <source>
        <dbReference type="ARBA" id="ARBA00022603"/>
    </source>
</evidence>
<dbReference type="GO" id="GO:0032259">
    <property type="term" value="P:methylation"/>
    <property type="evidence" value="ECO:0007669"/>
    <property type="project" value="UniProtKB-KW"/>
</dbReference>
<dbReference type="Pfam" id="PF02574">
    <property type="entry name" value="S-methyl_trans"/>
    <property type="match status" value="1"/>
</dbReference>
<dbReference type="AlphaFoldDB" id="A0A1R3U2C9"/>
<dbReference type="Gene3D" id="3.20.20.330">
    <property type="entry name" value="Homocysteine-binding-like domain"/>
    <property type="match status" value="1"/>
</dbReference>
<keyword evidence="1 4" id="KW-0489">Methyltransferase</keyword>
<dbReference type="InterPro" id="IPR003726">
    <property type="entry name" value="HCY_dom"/>
</dbReference>
<dbReference type="Proteomes" id="UP000187891">
    <property type="component" value="Unassembled WGS sequence"/>
</dbReference>